<evidence type="ECO:0000256" key="3">
    <source>
        <dbReference type="ARBA" id="ARBA00034921"/>
    </source>
</evidence>
<evidence type="ECO:0000313" key="6">
    <source>
        <dbReference type="Proteomes" id="UP001153292"/>
    </source>
</evidence>
<accession>A0ABN8B7S0</accession>
<dbReference type="Gene3D" id="2.60.120.620">
    <property type="entry name" value="q2cbj1_9rhob like domain"/>
    <property type="match status" value="1"/>
</dbReference>
<dbReference type="SUPFAM" id="SSF51197">
    <property type="entry name" value="Clavaminate synthase-like"/>
    <property type="match status" value="1"/>
</dbReference>
<keyword evidence="6" id="KW-1185">Reference proteome</keyword>
<evidence type="ECO:0000256" key="4">
    <source>
        <dbReference type="ARBA" id="ARBA00034924"/>
    </source>
</evidence>
<proteinExistence type="inferred from homology"/>
<evidence type="ECO:0000313" key="5">
    <source>
        <dbReference type="EMBL" id="CAH0403451.1"/>
    </source>
</evidence>
<dbReference type="EMBL" id="OU963916">
    <property type="protein sequence ID" value="CAH0403451.1"/>
    <property type="molecule type" value="Genomic_DNA"/>
</dbReference>
<dbReference type="Pfam" id="PF05721">
    <property type="entry name" value="PhyH"/>
    <property type="match status" value="1"/>
</dbReference>
<protein>
    <recommendedName>
        <fullName evidence="2">phytanoyl-CoA dioxygenase</fullName>
        <ecNumber evidence="2">1.14.11.18</ecNumber>
    </recommendedName>
    <alternativeName>
        <fullName evidence="3">Phytanic acid oxidase</fullName>
    </alternativeName>
    <alternativeName>
        <fullName evidence="4">Phytanoyl-CoA alpha-hydroxylase</fullName>
    </alternativeName>
</protein>
<sequence>MLSLIFSSFTMDGYPHKYILSDEQRKFYEDNGYLVIKGLIDMYTLIKLRNRFHDICNNTVPRGLVAVVRDKELVDKQLKPEDYVNKLNFCNFDPVFSEYIDHPRLVHVVSQIIGDGISVQNSMMINKPPGSKWHPPHQDAFYLGIQPYDRLVTSWTAIDPVSADNGCIFVVPGSHKDNILHKEECLPGFVDQLFFTIPDVEKVAPMNKRVSVAPLEPGDTIFFNSLLVHGSYPNHSNCYRKAITNIYASDECRYFDVKGTPQEAFEKAVNDMLRGLHGSEMGHMDLQDLTKGRARPVHVSKSSI</sequence>
<organism evidence="5 6">
    <name type="scientific">Chilo suppressalis</name>
    <name type="common">Asiatic rice borer moth</name>
    <dbReference type="NCBI Taxonomy" id="168631"/>
    <lineage>
        <taxon>Eukaryota</taxon>
        <taxon>Metazoa</taxon>
        <taxon>Ecdysozoa</taxon>
        <taxon>Arthropoda</taxon>
        <taxon>Hexapoda</taxon>
        <taxon>Insecta</taxon>
        <taxon>Pterygota</taxon>
        <taxon>Neoptera</taxon>
        <taxon>Endopterygota</taxon>
        <taxon>Lepidoptera</taxon>
        <taxon>Glossata</taxon>
        <taxon>Ditrysia</taxon>
        <taxon>Pyraloidea</taxon>
        <taxon>Crambidae</taxon>
        <taxon>Crambinae</taxon>
        <taxon>Chilo</taxon>
    </lineage>
</organism>
<evidence type="ECO:0000256" key="2">
    <source>
        <dbReference type="ARBA" id="ARBA00034809"/>
    </source>
</evidence>
<comment type="similarity">
    <text evidence="1">Belongs to the PhyH family.</text>
</comment>
<dbReference type="InterPro" id="IPR047128">
    <property type="entry name" value="PhyH"/>
</dbReference>
<dbReference type="PANTHER" id="PTHR21308">
    <property type="entry name" value="PHYTANOYL-COA ALPHA-HYDROXYLASE"/>
    <property type="match status" value="1"/>
</dbReference>
<dbReference type="InterPro" id="IPR008775">
    <property type="entry name" value="Phytyl_CoA_dOase-like"/>
</dbReference>
<name>A0ABN8B7S0_CHISP</name>
<evidence type="ECO:0000256" key="1">
    <source>
        <dbReference type="ARBA" id="ARBA00005830"/>
    </source>
</evidence>
<reference evidence="5" key="1">
    <citation type="submission" date="2021-12" db="EMBL/GenBank/DDBJ databases">
        <authorList>
            <person name="King R."/>
        </authorList>
    </citation>
    <scope>NUCLEOTIDE SEQUENCE</scope>
</reference>
<dbReference type="EC" id="1.14.11.18" evidence="2"/>
<gene>
    <name evidence="5" type="ORF">CHILSU_LOCUS6725</name>
</gene>
<dbReference type="PANTHER" id="PTHR21308:SF1">
    <property type="entry name" value="PHYTANOYL-COA DIOXYGENASE, PEROXISOMAL"/>
    <property type="match status" value="1"/>
</dbReference>
<dbReference type="Proteomes" id="UP001153292">
    <property type="component" value="Chromosome 23"/>
</dbReference>